<dbReference type="InterPro" id="IPR029442">
    <property type="entry name" value="GyrI-like"/>
</dbReference>
<dbReference type="Proteomes" id="UP000198755">
    <property type="component" value="Unassembled WGS sequence"/>
</dbReference>
<dbReference type="EMBL" id="FOSN01000009">
    <property type="protein sequence ID" value="SFK50154.1"/>
    <property type="molecule type" value="Genomic_DNA"/>
</dbReference>
<protein>
    <submittedName>
        <fullName evidence="2">Effector-binding domain-containing protein</fullName>
    </submittedName>
</protein>
<feature type="domain" description="AraC effector-binding" evidence="1">
    <location>
        <begin position="48"/>
        <end position="198"/>
    </location>
</feature>
<name>A0A1I4A1A3_9HYPH</name>
<keyword evidence="3" id="KW-1185">Reference proteome</keyword>
<evidence type="ECO:0000259" key="1">
    <source>
        <dbReference type="SMART" id="SM00871"/>
    </source>
</evidence>
<dbReference type="Pfam" id="PF06445">
    <property type="entry name" value="GyrI-like"/>
    <property type="match status" value="1"/>
</dbReference>
<evidence type="ECO:0000313" key="3">
    <source>
        <dbReference type="Proteomes" id="UP000198755"/>
    </source>
</evidence>
<proteinExistence type="predicted"/>
<dbReference type="Gene3D" id="3.20.80.10">
    <property type="entry name" value="Regulatory factor, effector binding domain"/>
    <property type="match status" value="1"/>
</dbReference>
<dbReference type="SUPFAM" id="SSF55136">
    <property type="entry name" value="Probable bacterial effector-binding domain"/>
    <property type="match status" value="1"/>
</dbReference>
<dbReference type="SMART" id="SM00871">
    <property type="entry name" value="AraC_E_bind"/>
    <property type="match status" value="1"/>
</dbReference>
<dbReference type="InterPro" id="IPR011256">
    <property type="entry name" value="Reg_factor_effector_dom_sf"/>
</dbReference>
<dbReference type="InterPro" id="IPR010499">
    <property type="entry name" value="AraC_E-bd"/>
</dbReference>
<dbReference type="AlphaFoldDB" id="A0A1I4A1A3"/>
<dbReference type="STRING" id="1612308.SAMN05444581_10929"/>
<sequence length="200" mass="22296">MKTIDVRMIKLRLGKPSAKSKLAEPFILNLRRTLASFALNAWTPVMIEPLRIIETAPRLTAFISVRIPREEIRNVMGPGLAELRAAVAAQNIVVTGPWFTHHLRRPDEIFDFEISVPVAAPVAPVNRTNPGQWPAMRVARTIYHGGYEGLGAAWGEFMGEIKAAGRRTADDLWECYLIGPETSADPAAWRTELSKRLVET</sequence>
<accession>A0A1I4A1A3</accession>
<organism evidence="2 3">
    <name type="scientific">Methylocapsa palsarum</name>
    <dbReference type="NCBI Taxonomy" id="1612308"/>
    <lineage>
        <taxon>Bacteria</taxon>
        <taxon>Pseudomonadati</taxon>
        <taxon>Pseudomonadota</taxon>
        <taxon>Alphaproteobacteria</taxon>
        <taxon>Hyphomicrobiales</taxon>
        <taxon>Beijerinckiaceae</taxon>
        <taxon>Methylocapsa</taxon>
    </lineage>
</organism>
<evidence type="ECO:0000313" key="2">
    <source>
        <dbReference type="EMBL" id="SFK50154.1"/>
    </source>
</evidence>
<gene>
    <name evidence="2" type="ORF">SAMN05444581_10929</name>
</gene>
<reference evidence="2 3" key="1">
    <citation type="submission" date="2016-10" db="EMBL/GenBank/DDBJ databases">
        <authorList>
            <person name="de Groot N.N."/>
        </authorList>
    </citation>
    <scope>NUCLEOTIDE SEQUENCE [LARGE SCALE GENOMIC DNA]</scope>
    <source>
        <strain evidence="2 3">NE2</strain>
    </source>
</reference>